<dbReference type="Proteomes" id="UP000289954">
    <property type="component" value="Unassembled WGS sequence"/>
</dbReference>
<dbReference type="EMBL" id="BIMR01000099">
    <property type="protein sequence ID" value="GCE76438.1"/>
    <property type="molecule type" value="Genomic_DNA"/>
</dbReference>
<evidence type="ECO:0000313" key="2">
    <source>
        <dbReference type="EMBL" id="GCE76438.1"/>
    </source>
</evidence>
<reference evidence="2 3" key="1">
    <citation type="submission" date="2019-01" db="EMBL/GenBank/DDBJ databases">
        <title>Draft genome sequence of Cellulomonas takizawaensis strain TKZ-21.</title>
        <authorList>
            <person name="Yamamura H."/>
            <person name="Hayashi T."/>
            <person name="Hamada M."/>
            <person name="Serisawa Y."/>
            <person name="Matsuyama K."/>
            <person name="Nakagawa Y."/>
            <person name="Otoguro M."/>
            <person name="Yanagida F."/>
            <person name="Hayakawa M."/>
        </authorList>
    </citation>
    <scope>NUCLEOTIDE SEQUENCE [LARGE SCALE GENOMIC DNA]</scope>
    <source>
        <strain evidence="2 3">NBRC12680</strain>
    </source>
</reference>
<proteinExistence type="predicted"/>
<dbReference type="AlphaFoldDB" id="A0A402DQQ4"/>
<comment type="caution">
    <text evidence="2">The sequence shown here is derived from an EMBL/GenBank/DDBJ whole genome shotgun (WGS) entry which is preliminary data.</text>
</comment>
<organism evidence="2 3">
    <name type="scientific">Cellulomonas biazotea</name>
    <dbReference type="NCBI Taxonomy" id="1709"/>
    <lineage>
        <taxon>Bacteria</taxon>
        <taxon>Bacillati</taxon>
        <taxon>Actinomycetota</taxon>
        <taxon>Actinomycetes</taxon>
        <taxon>Micrococcales</taxon>
        <taxon>Cellulomonadaceae</taxon>
        <taxon>Cellulomonas</taxon>
    </lineage>
</organism>
<feature type="region of interest" description="Disordered" evidence="1">
    <location>
        <begin position="1"/>
        <end position="21"/>
    </location>
</feature>
<feature type="region of interest" description="Disordered" evidence="1">
    <location>
        <begin position="154"/>
        <end position="174"/>
    </location>
</feature>
<protein>
    <recommendedName>
        <fullName evidence="4">Carboxypeptidase regulatory-like domain-containing protein</fullName>
    </recommendedName>
</protein>
<dbReference type="OrthoDB" id="3689408at2"/>
<feature type="compositionally biased region" description="Basic and acidic residues" evidence="1">
    <location>
        <begin position="154"/>
        <end position="163"/>
    </location>
</feature>
<accession>A0A402DQQ4</accession>
<gene>
    <name evidence="2" type="ORF">CBZ_14940</name>
</gene>
<keyword evidence="3" id="KW-1185">Reference proteome</keyword>
<dbReference type="RefSeq" id="WP_130781036.1">
    <property type="nucleotide sequence ID" value="NZ_BIMR01000099.1"/>
</dbReference>
<name>A0A402DQQ4_9CELL</name>
<evidence type="ECO:0000256" key="1">
    <source>
        <dbReference type="SAM" id="MobiDB-lite"/>
    </source>
</evidence>
<evidence type="ECO:0000313" key="3">
    <source>
        <dbReference type="Proteomes" id="UP000289954"/>
    </source>
</evidence>
<evidence type="ECO:0008006" key="4">
    <source>
        <dbReference type="Google" id="ProtNLM"/>
    </source>
</evidence>
<sequence>MSHDDVDGRPAGTHAPGSPDDQRLLDRLRAMWLVRDRPPDDLVDAVVARMAASDLDRQWELLSLVHATDRLAGVRGLDGPRTLTFSGDLVTVVVRVSSEAEDRRRVDGWVVPPAPLVVRAFRAAAELASTTATADGRFELADLPAGTTTLRLGPTDDHADAATRPHLVSPPFEL</sequence>